<accession>A0A4R0Z1L5</accession>
<organism evidence="2 3">
    <name type="scientific">Dyella soli</name>
    <dbReference type="NCBI Taxonomy" id="522319"/>
    <lineage>
        <taxon>Bacteria</taxon>
        <taxon>Pseudomonadati</taxon>
        <taxon>Pseudomonadota</taxon>
        <taxon>Gammaproteobacteria</taxon>
        <taxon>Lysobacterales</taxon>
        <taxon>Rhodanobacteraceae</taxon>
        <taxon>Dyella</taxon>
    </lineage>
</organism>
<reference evidence="2 3" key="1">
    <citation type="submission" date="2019-02" db="EMBL/GenBank/DDBJ databases">
        <title>Dyella amyloliquefaciens sp. nov., isolated from forest soil.</title>
        <authorList>
            <person name="Gao Z.-H."/>
            <person name="Qiu L.-H."/>
        </authorList>
    </citation>
    <scope>NUCLEOTIDE SEQUENCE [LARGE SCALE GENOMIC DNA]</scope>
    <source>
        <strain evidence="2 3">KACC 12747</strain>
    </source>
</reference>
<evidence type="ECO:0000313" key="2">
    <source>
        <dbReference type="EMBL" id="TCI13066.1"/>
    </source>
</evidence>
<dbReference type="RefSeq" id="WP_131150150.1">
    <property type="nucleotide sequence ID" value="NZ_SJTG01000001.1"/>
</dbReference>
<evidence type="ECO:0000313" key="3">
    <source>
        <dbReference type="Proteomes" id="UP000291822"/>
    </source>
</evidence>
<keyword evidence="3" id="KW-1185">Reference proteome</keyword>
<feature type="signal peptide" evidence="1">
    <location>
        <begin position="1"/>
        <end position="24"/>
    </location>
</feature>
<evidence type="ECO:0000256" key="1">
    <source>
        <dbReference type="SAM" id="SignalP"/>
    </source>
</evidence>
<dbReference type="AlphaFoldDB" id="A0A4R0Z1L5"/>
<comment type="caution">
    <text evidence="2">The sequence shown here is derived from an EMBL/GenBank/DDBJ whole genome shotgun (WGS) entry which is preliminary data.</text>
</comment>
<gene>
    <name evidence="2" type="ORF">EZM97_07130</name>
</gene>
<dbReference type="Proteomes" id="UP000291822">
    <property type="component" value="Unassembled WGS sequence"/>
</dbReference>
<proteinExistence type="predicted"/>
<keyword evidence="1" id="KW-0732">Signal</keyword>
<feature type="chain" id="PRO_5020241938" evidence="1">
    <location>
        <begin position="25"/>
        <end position="146"/>
    </location>
</feature>
<sequence>MQKHRLTSVTLLAALMCLSSAASAAELVCRMQFSLSSWSVFYKRTTGEGTIKCTDGSTLKVKLTANGGGMSVGQSKIKDGVGKFTGLATARDILGTYAQADSTLAAGQASTNQVLTKGSVSMYLSGKGEGVTLGIAIGGMTIEEAK</sequence>
<protein>
    <submittedName>
        <fullName evidence="2">Uncharacterized protein</fullName>
    </submittedName>
</protein>
<dbReference type="EMBL" id="SJTG01000001">
    <property type="protein sequence ID" value="TCI13066.1"/>
    <property type="molecule type" value="Genomic_DNA"/>
</dbReference>
<name>A0A4R0Z1L5_9GAMM</name>